<dbReference type="GO" id="GO:0035657">
    <property type="term" value="C:eRF1 methyltransferase complex"/>
    <property type="evidence" value="ECO:0007669"/>
    <property type="project" value="TreeGrafter"/>
</dbReference>
<evidence type="ECO:0000256" key="3">
    <source>
        <dbReference type="ARBA" id="ARBA00022679"/>
    </source>
</evidence>
<dbReference type="InterPro" id="IPR052190">
    <property type="entry name" value="Euk-Arch_PrmC-MTase"/>
</dbReference>
<dbReference type="GO" id="GO:0008757">
    <property type="term" value="F:S-adenosylmethionine-dependent methyltransferase activity"/>
    <property type="evidence" value="ECO:0007669"/>
    <property type="project" value="TreeGrafter"/>
</dbReference>
<dbReference type="AlphaFoldDB" id="A0A0A1UYG5"/>
<keyword evidence="3 5" id="KW-0808">Transferase</keyword>
<reference evidence="5 6" key="1">
    <citation type="submission" date="2014-02" db="EMBL/GenBank/DDBJ databases">
        <title>The genome sequence of the entomopathogenic fungus Metarhizium robertsii ARSEF 2575.</title>
        <authorList>
            <person name="Giuliano Garisto Donzelli B."/>
            <person name="Roe B.A."/>
            <person name="Macmil S.L."/>
            <person name="Krasnoff S.B."/>
            <person name="Gibson D.M."/>
        </authorList>
    </citation>
    <scope>NUCLEOTIDE SEQUENCE [LARGE SCALE GENOMIC DNA]</scope>
    <source>
        <strain evidence="5 6">ARSEF 2575</strain>
    </source>
</reference>
<dbReference type="GO" id="GO:0003676">
    <property type="term" value="F:nucleic acid binding"/>
    <property type="evidence" value="ECO:0007669"/>
    <property type="project" value="InterPro"/>
</dbReference>
<dbReference type="OrthoDB" id="406152at2759"/>
<evidence type="ECO:0000313" key="5">
    <source>
        <dbReference type="EMBL" id="EXV03072.1"/>
    </source>
</evidence>
<dbReference type="GO" id="GO:0032259">
    <property type="term" value="P:methylation"/>
    <property type="evidence" value="ECO:0007669"/>
    <property type="project" value="UniProtKB-KW"/>
</dbReference>
<evidence type="ECO:0000313" key="6">
    <source>
        <dbReference type="Proteomes" id="UP000030151"/>
    </source>
</evidence>
<proteinExistence type="inferred from homology"/>
<keyword evidence="2 5" id="KW-0489">Methyltransferase</keyword>
<keyword evidence="4" id="KW-0949">S-adenosyl-L-methionine</keyword>
<dbReference type="Gene3D" id="3.40.50.150">
    <property type="entry name" value="Vaccinia Virus protein VP39"/>
    <property type="match status" value="1"/>
</dbReference>
<dbReference type="HOGENOM" id="CLU_018398_6_1_1"/>
<accession>A0A0A1UYG5</accession>
<dbReference type="PANTHER" id="PTHR45875:SF1">
    <property type="entry name" value="METHYLTRANSFERASE N6AMT1"/>
    <property type="match status" value="1"/>
</dbReference>
<name>A0A0A1UYG5_9HYPO</name>
<evidence type="ECO:0000256" key="1">
    <source>
        <dbReference type="ARBA" id="ARBA00006149"/>
    </source>
</evidence>
<dbReference type="Proteomes" id="UP000030151">
    <property type="component" value="Unassembled WGS sequence"/>
</dbReference>
<evidence type="ECO:0000256" key="4">
    <source>
        <dbReference type="ARBA" id="ARBA00022691"/>
    </source>
</evidence>
<dbReference type="PANTHER" id="PTHR45875">
    <property type="entry name" value="METHYLTRANSFERASE N6AMT1"/>
    <property type="match status" value="1"/>
</dbReference>
<gene>
    <name evidence="5" type="ORF">X797_004195</name>
</gene>
<dbReference type="InterPro" id="IPR029063">
    <property type="entry name" value="SAM-dependent_MTases_sf"/>
</dbReference>
<sequence length="247" mass="26619">MLPTPDTSHVPYSRVYEPAEDSFLLLDTLSSPSETAFLQTAFPSSSPAPLVLEIGTGSGIVVAFLNAHARTLFGHRHLLACGVDMNAFACRATVQTVLTAAAAHADSHGMYLGSWTGDLASALRPHEVDVLVFNPPYVPTPEMPVRPGTFADDDGGEPSWDDESYLLSLSYAGGRDGMETTERLVGMLPGVLSARGCAYLLLCRQNRPEEVARRIGELEGSWRVEVVGSSGKTAGWEKLCVLRIWRG</sequence>
<dbReference type="SUPFAM" id="SSF53335">
    <property type="entry name" value="S-adenosyl-L-methionine-dependent methyltransferases"/>
    <property type="match status" value="1"/>
</dbReference>
<dbReference type="InterPro" id="IPR002052">
    <property type="entry name" value="DNA_methylase_N6_adenine_CS"/>
</dbReference>
<dbReference type="PROSITE" id="PS00092">
    <property type="entry name" value="N6_MTASE"/>
    <property type="match status" value="1"/>
</dbReference>
<evidence type="ECO:0000256" key="2">
    <source>
        <dbReference type="ARBA" id="ARBA00022603"/>
    </source>
</evidence>
<comment type="similarity">
    <text evidence="1">Belongs to the eukaryotic/archaeal PrmC-related family.</text>
</comment>
<protein>
    <submittedName>
        <fullName evidence="5">Methyltransferase</fullName>
    </submittedName>
</protein>
<organism evidence="5 6">
    <name type="scientific">Metarhizium robertsii</name>
    <dbReference type="NCBI Taxonomy" id="568076"/>
    <lineage>
        <taxon>Eukaryota</taxon>
        <taxon>Fungi</taxon>
        <taxon>Dikarya</taxon>
        <taxon>Ascomycota</taxon>
        <taxon>Pezizomycotina</taxon>
        <taxon>Sordariomycetes</taxon>
        <taxon>Hypocreomycetidae</taxon>
        <taxon>Hypocreales</taxon>
        <taxon>Clavicipitaceae</taxon>
        <taxon>Metarhizium</taxon>
    </lineage>
</organism>
<dbReference type="EMBL" id="JELW01000004">
    <property type="protein sequence ID" value="EXV03072.1"/>
    <property type="molecule type" value="Genomic_DNA"/>
</dbReference>
<dbReference type="GO" id="GO:0008276">
    <property type="term" value="F:protein methyltransferase activity"/>
    <property type="evidence" value="ECO:0007669"/>
    <property type="project" value="TreeGrafter"/>
</dbReference>
<comment type="caution">
    <text evidence="5">The sequence shown here is derived from an EMBL/GenBank/DDBJ whole genome shotgun (WGS) entry which is preliminary data.</text>
</comment>